<evidence type="ECO:0000256" key="4">
    <source>
        <dbReference type="ARBA" id="ARBA00022679"/>
    </source>
</evidence>
<dbReference type="PANTHER" id="PTHR24056">
    <property type="entry name" value="CELL DIVISION PROTEIN KINASE"/>
    <property type="match status" value="1"/>
</dbReference>
<feature type="binding site" evidence="9">
    <location>
        <position position="334"/>
    </location>
    <ligand>
        <name>ATP</name>
        <dbReference type="ChEBI" id="CHEBI:30616"/>
    </ligand>
</feature>
<dbReference type="AlphaFoldDB" id="A0AA36FYA4"/>
<dbReference type="PROSITE" id="PS00108">
    <property type="entry name" value="PROTEIN_KINASE_ST"/>
    <property type="match status" value="1"/>
</dbReference>
<evidence type="ECO:0000256" key="9">
    <source>
        <dbReference type="PROSITE-ProRule" id="PRU10141"/>
    </source>
</evidence>
<evidence type="ECO:0000313" key="13">
    <source>
        <dbReference type="Proteomes" id="UP001177023"/>
    </source>
</evidence>
<evidence type="ECO:0000256" key="2">
    <source>
        <dbReference type="ARBA" id="ARBA00012409"/>
    </source>
</evidence>
<dbReference type="Proteomes" id="UP001177023">
    <property type="component" value="Unassembled WGS sequence"/>
</dbReference>
<evidence type="ECO:0000256" key="5">
    <source>
        <dbReference type="ARBA" id="ARBA00022741"/>
    </source>
</evidence>
<dbReference type="SUPFAM" id="SSF56112">
    <property type="entry name" value="Protein kinase-like (PK-like)"/>
    <property type="match status" value="1"/>
</dbReference>
<dbReference type="InterPro" id="IPR011009">
    <property type="entry name" value="Kinase-like_dom_sf"/>
</dbReference>
<sequence>MSGHHHKHGYRRRDERRRRVRRPSGGSMRSRERESSKRKKPSGTRWSSSDDVDTPIKPSTLAAIAAPFGGLGFMPVTKPSIAITGPLVQAIALPPPPDIKPDIKPDLPSRDVKPILQQRDVKPMLPPSLMMPAAIRTPPVALYSPDVLPPPPPCEEPPSPPAYKQLAPAQQSCSDHYNAGPPPSTIPLPCTVPPPQFAAPNCPPPAPLGIQQPPDALHGIPMPLPQMPPGISQALPARYGAPTPPPPDVQPGHSPVSPRPDGHIPGQRCPRAVIRCSRPTVIKLPSNTQRSMAEKAWGLGSLADYVDQLQIGEGTYGQVYKAVHQKTGHVVALKRIRLENEKEGFPITALHIITEARDRQELYQKKAAHYLVFEYVHHDLHGLLESGLVKWNGIQCGAVFKQLAMALEYAHNNNIMHRDVKCSNILLTDKGVLKLADLGLARYYKDQDRLYTNHVITLWYRPPELLYGEERYGPAVDVWSAGCILAELFIRRPLFPGQTEMAQIDLVLQLCGTPTRANWPEFFELVNYKVYTPRHDLPRILQHELSSVPRGPLELIDKMLALNPKDRPSCSDILRHKFLKDIDLDQVLPLDMPKNSCYELSMKQARRDKKAREQVLREQQQQHQHHDNGQSRPTSAASFPPSSSRSRPRSPPMSRAPSHHRSTRF</sequence>
<feature type="domain" description="Protein kinase" evidence="11">
    <location>
        <begin position="305"/>
        <end position="579"/>
    </location>
</feature>
<feature type="compositionally biased region" description="Pro residues" evidence="10">
    <location>
        <begin position="180"/>
        <end position="192"/>
    </location>
</feature>
<evidence type="ECO:0000256" key="7">
    <source>
        <dbReference type="ARBA" id="ARBA00022840"/>
    </source>
</evidence>
<dbReference type="FunFam" id="1.10.510.10:FF:000415">
    <property type="entry name" value="CMGC/CDK/CRK7 protein kinase, variant"/>
    <property type="match status" value="1"/>
</dbReference>
<dbReference type="PROSITE" id="PS00107">
    <property type="entry name" value="PROTEIN_KINASE_ATP"/>
    <property type="match status" value="1"/>
</dbReference>
<organism evidence="12 13">
    <name type="scientific">Mesorhabditis spiculigera</name>
    <dbReference type="NCBI Taxonomy" id="96644"/>
    <lineage>
        <taxon>Eukaryota</taxon>
        <taxon>Metazoa</taxon>
        <taxon>Ecdysozoa</taxon>
        <taxon>Nematoda</taxon>
        <taxon>Chromadorea</taxon>
        <taxon>Rhabditida</taxon>
        <taxon>Rhabditina</taxon>
        <taxon>Rhabditomorpha</taxon>
        <taxon>Rhabditoidea</taxon>
        <taxon>Rhabditidae</taxon>
        <taxon>Mesorhabditinae</taxon>
        <taxon>Mesorhabditis</taxon>
    </lineage>
</organism>
<dbReference type="InterPro" id="IPR008271">
    <property type="entry name" value="Ser/Thr_kinase_AS"/>
</dbReference>
<dbReference type="Gene3D" id="1.10.510.10">
    <property type="entry name" value="Transferase(Phosphotransferase) domain 1"/>
    <property type="match status" value="1"/>
</dbReference>
<evidence type="ECO:0000259" key="11">
    <source>
        <dbReference type="PROSITE" id="PS50011"/>
    </source>
</evidence>
<proteinExistence type="inferred from homology"/>
<gene>
    <name evidence="12" type="ORF">MSPICULIGERA_LOCUS5198</name>
</gene>
<dbReference type="GO" id="GO:0005524">
    <property type="term" value="F:ATP binding"/>
    <property type="evidence" value="ECO:0007669"/>
    <property type="project" value="UniProtKB-UniRule"/>
</dbReference>
<dbReference type="Pfam" id="PF00069">
    <property type="entry name" value="Pkinase"/>
    <property type="match status" value="1"/>
</dbReference>
<keyword evidence="3" id="KW-0723">Serine/threonine-protein kinase</keyword>
<feature type="region of interest" description="Disordered" evidence="10">
    <location>
        <begin position="603"/>
        <end position="665"/>
    </location>
</feature>
<comment type="caution">
    <text evidence="12">The sequence shown here is derived from an EMBL/GenBank/DDBJ whole genome shotgun (WGS) entry which is preliminary data.</text>
</comment>
<keyword evidence="13" id="KW-1185">Reference proteome</keyword>
<dbReference type="Gene3D" id="3.30.200.20">
    <property type="entry name" value="Phosphorylase Kinase, domain 1"/>
    <property type="match status" value="1"/>
</dbReference>
<dbReference type="EMBL" id="CATQJA010001276">
    <property type="protein sequence ID" value="CAJ0566606.1"/>
    <property type="molecule type" value="Genomic_DNA"/>
</dbReference>
<keyword evidence="7 9" id="KW-0067">ATP-binding</keyword>
<feature type="region of interest" description="Disordered" evidence="10">
    <location>
        <begin position="1"/>
        <end position="56"/>
    </location>
</feature>
<feature type="compositionally biased region" description="Pro residues" evidence="10">
    <location>
        <begin position="151"/>
        <end position="161"/>
    </location>
</feature>
<dbReference type="EC" id="2.7.11.23" evidence="2"/>
<dbReference type="SMART" id="SM00220">
    <property type="entry name" value="S_TKc"/>
    <property type="match status" value="1"/>
</dbReference>
<dbReference type="GO" id="GO:0008353">
    <property type="term" value="F:RNA polymerase II CTD heptapeptide repeat kinase activity"/>
    <property type="evidence" value="ECO:0007669"/>
    <property type="project" value="UniProtKB-EC"/>
</dbReference>
<evidence type="ECO:0000256" key="1">
    <source>
        <dbReference type="ARBA" id="ARBA00006485"/>
    </source>
</evidence>
<protein>
    <recommendedName>
        <fullName evidence="2">[RNA-polymerase]-subunit kinase</fullName>
        <ecNumber evidence="2">2.7.11.23</ecNumber>
    </recommendedName>
</protein>
<evidence type="ECO:0000256" key="10">
    <source>
        <dbReference type="SAM" id="MobiDB-lite"/>
    </source>
</evidence>
<keyword evidence="4" id="KW-0808">Transferase</keyword>
<keyword evidence="5 9" id="KW-0547">Nucleotide-binding</keyword>
<reference evidence="12" key="1">
    <citation type="submission" date="2023-06" db="EMBL/GenBank/DDBJ databases">
        <authorList>
            <person name="Delattre M."/>
        </authorList>
    </citation>
    <scope>NUCLEOTIDE SEQUENCE</scope>
    <source>
        <strain evidence="12">AF72</strain>
    </source>
</reference>
<feature type="compositionally biased region" description="Low complexity" evidence="10">
    <location>
        <begin position="631"/>
        <end position="645"/>
    </location>
</feature>
<dbReference type="PROSITE" id="PS50011">
    <property type="entry name" value="PROTEIN_KINASE_DOM"/>
    <property type="match status" value="1"/>
</dbReference>
<name>A0AA36FYA4_9BILA</name>
<comment type="similarity">
    <text evidence="1">Belongs to the protein kinase superfamily. CMGC Ser/Thr protein kinase family. CDC2/CDKX subfamily.</text>
</comment>
<dbReference type="GO" id="GO:0008024">
    <property type="term" value="C:cyclin/CDK positive transcription elongation factor complex"/>
    <property type="evidence" value="ECO:0007669"/>
    <property type="project" value="TreeGrafter"/>
</dbReference>
<feature type="region of interest" description="Disordered" evidence="10">
    <location>
        <begin position="151"/>
        <end position="192"/>
    </location>
</feature>
<feature type="compositionally biased region" description="Basic residues" evidence="10">
    <location>
        <begin position="1"/>
        <end position="22"/>
    </location>
</feature>
<dbReference type="InterPro" id="IPR000719">
    <property type="entry name" value="Prot_kinase_dom"/>
</dbReference>
<feature type="region of interest" description="Disordered" evidence="10">
    <location>
        <begin position="238"/>
        <end position="265"/>
    </location>
</feature>
<dbReference type="GO" id="GO:0030332">
    <property type="term" value="F:cyclin binding"/>
    <property type="evidence" value="ECO:0007669"/>
    <property type="project" value="TreeGrafter"/>
</dbReference>
<comment type="catalytic activity">
    <reaction evidence="8">
        <text>[DNA-directed RNA polymerase] + ATP = phospho-[DNA-directed RNA polymerase] + ADP + H(+)</text>
        <dbReference type="Rhea" id="RHEA:10216"/>
        <dbReference type="Rhea" id="RHEA-COMP:11321"/>
        <dbReference type="Rhea" id="RHEA-COMP:11322"/>
        <dbReference type="ChEBI" id="CHEBI:15378"/>
        <dbReference type="ChEBI" id="CHEBI:30616"/>
        <dbReference type="ChEBI" id="CHEBI:43176"/>
        <dbReference type="ChEBI" id="CHEBI:68546"/>
        <dbReference type="ChEBI" id="CHEBI:456216"/>
        <dbReference type="EC" id="2.7.11.23"/>
    </reaction>
</comment>
<keyword evidence="6" id="KW-0418">Kinase</keyword>
<dbReference type="PANTHER" id="PTHR24056:SF546">
    <property type="entry name" value="CYCLIN-DEPENDENT KINASE 12"/>
    <property type="match status" value="1"/>
</dbReference>
<evidence type="ECO:0000313" key="12">
    <source>
        <dbReference type="EMBL" id="CAJ0566606.1"/>
    </source>
</evidence>
<evidence type="ECO:0000256" key="8">
    <source>
        <dbReference type="ARBA" id="ARBA00049280"/>
    </source>
</evidence>
<evidence type="ECO:0000256" key="6">
    <source>
        <dbReference type="ARBA" id="ARBA00022777"/>
    </source>
</evidence>
<accession>A0AA36FYA4</accession>
<dbReference type="InterPro" id="IPR050108">
    <property type="entry name" value="CDK"/>
</dbReference>
<evidence type="ECO:0000256" key="3">
    <source>
        <dbReference type="ARBA" id="ARBA00022527"/>
    </source>
</evidence>
<dbReference type="GO" id="GO:0032968">
    <property type="term" value="P:positive regulation of transcription elongation by RNA polymerase II"/>
    <property type="evidence" value="ECO:0007669"/>
    <property type="project" value="TreeGrafter"/>
</dbReference>
<feature type="non-terminal residue" evidence="12">
    <location>
        <position position="665"/>
    </location>
</feature>
<dbReference type="InterPro" id="IPR017441">
    <property type="entry name" value="Protein_kinase_ATP_BS"/>
</dbReference>